<reference evidence="16" key="2">
    <citation type="submission" date="2020-09" db="EMBL/GenBank/DDBJ databases">
        <authorList>
            <person name="Sun Q."/>
            <person name="Zhou Y."/>
        </authorList>
    </citation>
    <scope>NUCLEOTIDE SEQUENCE</scope>
    <source>
        <strain evidence="16">CGMCC 1.15519</strain>
    </source>
</reference>
<dbReference type="PROSITE" id="PS00517">
    <property type="entry name" value="RNASE_3_1"/>
    <property type="match status" value="1"/>
</dbReference>
<feature type="binding site" evidence="13">
    <location>
        <position position="46"/>
    </location>
    <ligand>
        <name>Mg(2+)</name>
        <dbReference type="ChEBI" id="CHEBI:18420"/>
    </ligand>
</feature>
<evidence type="ECO:0000256" key="2">
    <source>
        <dbReference type="ARBA" id="ARBA00010183"/>
    </source>
</evidence>
<dbReference type="CDD" id="cd00593">
    <property type="entry name" value="RIBOc"/>
    <property type="match status" value="1"/>
</dbReference>
<dbReference type="PROSITE" id="PS50142">
    <property type="entry name" value="RNASE_3_2"/>
    <property type="match status" value="1"/>
</dbReference>
<evidence type="ECO:0000256" key="6">
    <source>
        <dbReference type="ARBA" id="ARBA00022694"/>
    </source>
</evidence>
<evidence type="ECO:0000256" key="1">
    <source>
        <dbReference type="ARBA" id="ARBA00000109"/>
    </source>
</evidence>
<comment type="similarity">
    <text evidence="2">Belongs to the ribonuclease III family.</text>
</comment>
<proteinExistence type="inferred from homology"/>
<keyword evidence="13" id="KW-0699">rRNA-binding</keyword>
<feature type="domain" description="DRBM" evidence="14">
    <location>
        <begin position="157"/>
        <end position="226"/>
    </location>
</feature>
<evidence type="ECO:0000256" key="11">
    <source>
        <dbReference type="ARBA" id="ARBA00022842"/>
    </source>
</evidence>
<dbReference type="AlphaFoldDB" id="A0A916ZJW8"/>
<dbReference type="InterPro" id="IPR000999">
    <property type="entry name" value="RNase_III_dom"/>
</dbReference>
<evidence type="ECO:0000256" key="13">
    <source>
        <dbReference type="HAMAP-Rule" id="MF_00104"/>
    </source>
</evidence>
<dbReference type="FunFam" id="3.30.160.20:FF:000003">
    <property type="entry name" value="Ribonuclease 3"/>
    <property type="match status" value="1"/>
</dbReference>
<dbReference type="CDD" id="cd10845">
    <property type="entry name" value="DSRM_RNAse_III_family"/>
    <property type="match status" value="1"/>
</dbReference>
<keyword evidence="3 13" id="KW-0963">Cytoplasm</keyword>
<dbReference type="PANTHER" id="PTHR11207:SF0">
    <property type="entry name" value="RIBONUCLEASE 3"/>
    <property type="match status" value="1"/>
</dbReference>
<dbReference type="InterPro" id="IPR014720">
    <property type="entry name" value="dsRBD_dom"/>
</dbReference>
<dbReference type="Proteomes" id="UP000635071">
    <property type="component" value="Unassembled WGS sequence"/>
</dbReference>
<evidence type="ECO:0000256" key="5">
    <source>
        <dbReference type="ARBA" id="ARBA00022664"/>
    </source>
</evidence>
<evidence type="ECO:0000256" key="8">
    <source>
        <dbReference type="ARBA" id="ARBA00022723"/>
    </source>
</evidence>
<evidence type="ECO:0000256" key="7">
    <source>
        <dbReference type="ARBA" id="ARBA00022722"/>
    </source>
</evidence>
<keyword evidence="4 13" id="KW-0698">rRNA processing</keyword>
<keyword evidence="6 13" id="KW-0819">tRNA processing</keyword>
<evidence type="ECO:0000256" key="4">
    <source>
        <dbReference type="ARBA" id="ARBA00022552"/>
    </source>
</evidence>
<comment type="subcellular location">
    <subcellularLocation>
        <location evidence="13">Cytoplasm</location>
    </subcellularLocation>
</comment>
<feature type="binding site" evidence="13">
    <location>
        <position position="121"/>
    </location>
    <ligand>
        <name>Mg(2+)</name>
        <dbReference type="ChEBI" id="CHEBI:18420"/>
    </ligand>
</feature>
<name>A0A916ZJW8_9SPHN</name>
<dbReference type="PROSITE" id="PS50137">
    <property type="entry name" value="DS_RBD"/>
    <property type="match status" value="1"/>
</dbReference>
<dbReference type="EC" id="3.1.26.3" evidence="13"/>
<gene>
    <name evidence="13 16" type="primary">rnc</name>
    <name evidence="16" type="ORF">GCM10011529_04820</name>
</gene>
<dbReference type="GO" id="GO:0006364">
    <property type="term" value="P:rRNA processing"/>
    <property type="evidence" value="ECO:0007669"/>
    <property type="project" value="UniProtKB-UniRule"/>
</dbReference>
<keyword evidence="8 13" id="KW-0479">Metal-binding</keyword>
<comment type="subunit">
    <text evidence="13">Homodimer.</text>
</comment>
<dbReference type="GO" id="GO:0005737">
    <property type="term" value="C:cytoplasm"/>
    <property type="evidence" value="ECO:0007669"/>
    <property type="project" value="UniProtKB-SubCell"/>
</dbReference>
<evidence type="ECO:0000313" key="17">
    <source>
        <dbReference type="Proteomes" id="UP000635071"/>
    </source>
</evidence>
<dbReference type="HAMAP" id="MF_00104">
    <property type="entry name" value="RNase_III"/>
    <property type="match status" value="1"/>
</dbReference>
<feature type="domain" description="RNase III" evidence="15">
    <location>
        <begin position="9"/>
        <end position="132"/>
    </location>
</feature>
<dbReference type="EMBL" id="BMJM01000001">
    <property type="protein sequence ID" value="GGE01517.1"/>
    <property type="molecule type" value="Genomic_DNA"/>
</dbReference>
<dbReference type="SMART" id="SM00535">
    <property type="entry name" value="RIBOc"/>
    <property type="match status" value="1"/>
</dbReference>
<dbReference type="GO" id="GO:0046872">
    <property type="term" value="F:metal ion binding"/>
    <property type="evidence" value="ECO:0007669"/>
    <property type="project" value="UniProtKB-KW"/>
</dbReference>
<keyword evidence="11 13" id="KW-0460">Magnesium</keyword>
<dbReference type="InterPro" id="IPR036389">
    <property type="entry name" value="RNase_III_sf"/>
</dbReference>
<reference evidence="16" key="1">
    <citation type="journal article" date="2014" name="Int. J. Syst. Evol. Microbiol.">
        <title>Complete genome sequence of Corynebacterium casei LMG S-19264T (=DSM 44701T), isolated from a smear-ripened cheese.</title>
        <authorList>
            <consortium name="US DOE Joint Genome Institute (JGI-PGF)"/>
            <person name="Walter F."/>
            <person name="Albersmeier A."/>
            <person name="Kalinowski J."/>
            <person name="Ruckert C."/>
        </authorList>
    </citation>
    <scope>NUCLEOTIDE SEQUENCE</scope>
    <source>
        <strain evidence="16">CGMCC 1.15519</strain>
    </source>
</reference>
<accession>A0A916ZJW8</accession>
<dbReference type="SMART" id="SM00358">
    <property type="entry name" value="DSRM"/>
    <property type="match status" value="1"/>
</dbReference>
<feature type="active site" evidence="13">
    <location>
        <position position="121"/>
    </location>
</feature>
<dbReference type="SUPFAM" id="SSF54768">
    <property type="entry name" value="dsRNA-binding domain-like"/>
    <property type="match status" value="1"/>
</dbReference>
<keyword evidence="12 13" id="KW-0694">RNA-binding</keyword>
<dbReference type="Pfam" id="PF14622">
    <property type="entry name" value="Ribonucleas_3_3"/>
    <property type="match status" value="1"/>
</dbReference>
<dbReference type="RefSeq" id="WP_188761301.1">
    <property type="nucleotide sequence ID" value="NZ_BMJM01000001.1"/>
</dbReference>
<organism evidence="16 17">
    <name type="scientific">Sandarakinorhabdus glacialis</name>
    <dbReference type="NCBI Taxonomy" id="1614636"/>
    <lineage>
        <taxon>Bacteria</taxon>
        <taxon>Pseudomonadati</taxon>
        <taxon>Pseudomonadota</taxon>
        <taxon>Alphaproteobacteria</taxon>
        <taxon>Sphingomonadales</taxon>
        <taxon>Sphingosinicellaceae</taxon>
        <taxon>Sandarakinorhabdus</taxon>
    </lineage>
</organism>
<feature type="binding site" evidence="13">
    <location>
        <position position="118"/>
    </location>
    <ligand>
        <name>Mg(2+)</name>
        <dbReference type="ChEBI" id="CHEBI:18420"/>
    </ligand>
</feature>
<evidence type="ECO:0000259" key="14">
    <source>
        <dbReference type="PROSITE" id="PS50137"/>
    </source>
</evidence>
<dbReference type="InterPro" id="IPR011907">
    <property type="entry name" value="RNase_III"/>
</dbReference>
<keyword evidence="7 13" id="KW-0540">Nuclease</keyword>
<keyword evidence="5 13" id="KW-0507">mRNA processing</keyword>
<dbReference type="SUPFAM" id="SSF69065">
    <property type="entry name" value="RNase III domain-like"/>
    <property type="match status" value="1"/>
</dbReference>
<keyword evidence="9 13" id="KW-0255">Endonuclease</keyword>
<protein>
    <recommendedName>
        <fullName evidence="13">Ribonuclease 3</fullName>
        <ecNumber evidence="13">3.1.26.3</ecNumber>
    </recommendedName>
    <alternativeName>
        <fullName evidence="13">Ribonuclease III</fullName>
        <shortName evidence="13">RNase III</shortName>
    </alternativeName>
</protein>
<dbReference type="Gene3D" id="3.30.160.20">
    <property type="match status" value="1"/>
</dbReference>
<sequence>MSHTDAELAAWARERLGHDFTDIRLVRRALTHSSAASGPDSYQRLEFLGDRILGHSVAAWLYGAHDEAEGRLTARLHALVEGAANAEVARGLGVSERLIMETNARAKGLHQSDNVLGDVAEALVAALYLDGGWDVANAFVRREWQQLLDDGPRLLADPKSRLQEWALKRRRGMPVYAVIDRQGPDHAPRFTIEVHVRGQEPAQGVGASKQEAEKAAAVALLSKVQT</sequence>
<comment type="catalytic activity">
    <reaction evidence="1 13">
        <text>Endonucleolytic cleavage to 5'-phosphomonoester.</text>
        <dbReference type="EC" id="3.1.26.3"/>
    </reaction>
</comment>
<keyword evidence="17" id="KW-1185">Reference proteome</keyword>
<dbReference type="GO" id="GO:0004525">
    <property type="term" value="F:ribonuclease III activity"/>
    <property type="evidence" value="ECO:0007669"/>
    <property type="project" value="UniProtKB-UniRule"/>
</dbReference>
<dbReference type="NCBIfam" id="TIGR02191">
    <property type="entry name" value="RNaseIII"/>
    <property type="match status" value="1"/>
</dbReference>
<dbReference type="GO" id="GO:0006397">
    <property type="term" value="P:mRNA processing"/>
    <property type="evidence" value="ECO:0007669"/>
    <property type="project" value="UniProtKB-UniRule"/>
</dbReference>
<evidence type="ECO:0000256" key="9">
    <source>
        <dbReference type="ARBA" id="ARBA00022759"/>
    </source>
</evidence>
<dbReference type="GO" id="GO:0003725">
    <property type="term" value="F:double-stranded RNA binding"/>
    <property type="evidence" value="ECO:0007669"/>
    <property type="project" value="TreeGrafter"/>
</dbReference>
<evidence type="ECO:0000256" key="3">
    <source>
        <dbReference type="ARBA" id="ARBA00022490"/>
    </source>
</evidence>
<comment type="caution">
    <text evidence="16">The sequence shown here is derived from an EMBL/GenBank/DDBJ whole genome shotgun (WGS) entry which is preliminary data.</text>
</comment>
<dbReference type="Pfam" id="PF00035">
    <property type="entry name" value="dsrm"/>
    <property type="match status" value="1"/>
</dbReference>
<evidence type="ECO:0000259" key="15">
    <source>
        <dbReference type="PROSITE" id="PS50142"/>
    </source>
</evidence>
<dbReference type="Gene3D" id="1.10.1520.10">
    <property type="entry name" value="Ribonuclease III domain"/>
    <property type="match status" value="1"/>
</dbReference>
<dbReference type="PANTHER" id="PTHR11207">
    <property type="entry name" value="RIBONUCLEASE III"/>
    <property type="match status" value="1"/>
</dbReference>
<dbReference type="GO" id="GO:0008033">
    <property type="term" value="P:tRNA processing"/>
    <property type="evidence" value="ECO:0007669"/>
    <property type="project" value="UniProtKB-KW"/>
</dbReference>
<feature type="active site" evidence="13">
    <location>
        <position position="50"/>
    </location>
</feature>
<comment type="cofactor">
    <cofactor evidence="13">
        <name>Mg(2+)</name>
        <dbReference type="ChEBI" id="CHEBI:18420"/>
    </cofactor>
</comment>
<dbReference type="GO" id="GO:0010468">
    <property type="term" value="P:regulation of gene expression"/>
    <property type="evidence" value="ECO:0007669"/>
    <property type="project" value="TreeGrafter"/>
</dbReference>
<comment type="function">
    <text evidence="13">Digests double-stranded RNA. Involved in the processing of primary rRNA transcript to yield the immediate precursors to the large and small rRNAs (23S and 16S). Processes some mRNAs, and tRNAs when they are encoded in the rRNA operon. Processes pre-crRNA and tracrRNA of type II CRISPR loci if present in the organism.</text>
</comment>
<evidence type="ECO:0000256" key="12">
    <source>
        <dbReference type="ARBA" id="ARBA00022884"/>
    </source>
</evidence>
<evidence type="ECO:0000313" key="16">
    <source>
        <dbReference type="EMBL" id="GGE01517.1"/>
    </source>
</evidence>
<dbReference type="GO" id="GO:0019843">
    <property type="term" value="F:rRNA binding"/>
    <property type="evidence" value="ECO:0007669"/>
    <property type="project" value="UniProtKB-KW"/>
</dbReference>
<evidence type="ECO:0000256" key="10">
    <source>
        <dbReference type="ARBA" id="ARBA00022801"/>
    </source>
</evidence>
<keyword evidence="10 13" id="KW-0378">Hydrolase</keyword>